<feature type="coiled-coil region" evidence="1">
    <location>
        <begin position="450"/>
        <end position="509"/>
    </location>
</feature>
<organism evidence="3 4">
    <name type="scientific">Acorus calamus</name>
    <name type="common">Sweet flag</name>
    <dbReference type="NCBI Taxonomy" id="4465"/>
    <lineage>
        <taxon>Eukaryota</taxon>
        <taxon>Viridiplantae</taxon>
        <taxon>Streptophyta</taxon>
        <taxon>Embryophyta</taxon>
        <taxon>Tracheophyta</taxon>
        <taxon>Spermatophyta</taxon>
        <taxon>Magnoliopsida</taxon>
        <taxon>Liliopsida</taxon>
        <taxon>Acoraceae</taxon>
        <taxon>Acorus</taxon>
    </lineage>
</organism>
<feature type="compositionally biased region" description="Polar residues" evidence="2">
    <location>
        <begin position="178"/>
        <end position="187"/>
    </location>
</feature>
<keyword evidence="1" id="KW-0175">Coiled coil</keyword>
<reference evidence="3" key="1">
    <citation type="journal article" date="2023" name="Nat. Commun.">
        <title>Diploid and tetraploid genomes of Acorus and the evolution of monocots.</title>
        <authorList>
            <person name="Ma L."/>
            <person name="Liu K.W."/>
            <person name="Li Z."/>
            <person name="Hsiao Y.Y."/>
            <person name="Qi Y."/>
            <person name="Fu T."/>
            <person name="Tang G.D."/>
            <person name="Zhang D."/>
            <person name="Sun W.H."/>
            <person name="Liu D.K."/>
            <person name="Li Y."/>
            <person name="Chen G.Z."/>
            <person name="Liu X.D."/>
            <person name="Liao X.Y."/>
            <person name="Jiang Y.T."/>
            <person name="Yu X."/>
            <person name="Hao Y."/>
            <person name="Huang J."/>
            <person name="Zhao X.W."/>
            <person name="Ke S."/>
            <person name="Chen Y.Y."/>
            <person name="Wu W.L."/>
            <person name="Hsu J.L."/>
            <person name="Lin Y.F."/>
            <person name="Huang M.D."/>
            <person name="Li C.Y."/>
            <person name="Huang L."/>
            <person name="Wang Z.W."/>
            <person name="Zhao X."/>
            <person name="Zhong W.Y."/>
            <person name="Peng D.H."/>
            <person name="Ahmad S."/>
            <person name="Lan S."/>
            <person name="Zhang J.S."/>
            <person name="Tsai W.C."/>
            <person name="Van de Peer Y."/>
            <person name="Liu Z.J."/>
        </authorList>
    </citation>
    <scope>NUCLEOTIDE SEQUENCE</scope>
    <source>
        <strain evidence="3">CP</strain>
    </source>
</reference>
<dbReference type="Proteomes" id="UP001180020">
    <property type="component" value="Unassembled WGS sequence"/>
</dbReference>
<proteinExistence type="predicted"/>
<keyword evidence="4" id="KW-1185">Reference proteome</keyword>
<evidence type="ECO:0000313" key="3">
    <source>
        <dbReference type="EMBL" id="KAK1286259.1"/>
    </source>
</evidence>
<name>A0AAV9CC11_ACOCL</name>
<evidence type="ECO:0000256" key="1">
    <source>
        <dbReference type="SAM" id="Coils"/>
    </source>
</evidence>
<feature type="compositionally biased region" description="Polar residues" evidence="2">
    <location>
        <begin position="303"/>
        <end position="313"/>
    </location>
</feature>
<dbReference type="EMBL" id="JAUJYO010000020">
    <property type="protein sequence ID" value="KAK1286259.1"/>
    <property type="molecule type" value="Genomic_DNA"/>
</dbReference>
<feature type="compositionally biased region" description="Polar residues" evidence="2">
    <location>
        <begin position="654"/>
        <end position="664"/>
    </location>
</feature>
<feature type="compositionally biased region" description="Polar residues" evidence="2">
    <location>
        <begin position="689"/>
        <end position="703"/>
    </location>
</feature>
<feature type="region of interest" description="Disordered" evidence="2">
    <location>
        <begin position="643"/>
        <end position="703"/>
    </location>
</feature>
<reference evidence="3" key="2">
    <citation type="submission" date="2023-06" db="EMBL/GenBank/DDBJ databases">
        <authorList>
            <person name="Ma L."/>
            <person name="Liu K.-W."/>
            <person name="Li Z."/>
            <person name="Hsiao Y.-Y."/>
            <person name="Qi Y."/>
            <person name="Fu T."/>
            <person name="Tang G."/>
            <person name="Zhang D."/>
            <person name="Sun W.-H."/>
            <person name="Liu D.-K."/>
            <person name="Li Y."/>
            <person name="Chen G.-Z."/>
            <person name="Liu X.-D."/>
            <person name="Liao X.-Y."/>
            <person name="Jiang Y.-T."/>
            <person name="Yu X."/>
            <person name="Hao Y."/>
            <person name="Huang J."/>
            <person name="Zhao X.-W."/>
            <person name="Ke S."/>
            <person name="Chen Y.-Y."/>
            <person name="Wu W.-L."/>
            <person name="Hsu J.-L."/>
            <person name="Lin Y.-F."/>
            <person name="Huang M.-D."/>
            <person name="Li C.-Y."/>
            <person name="Huang L."/>
            <person name="Wang Z.-W."/>
            <person name="Zhao X."/>
            <person name="Zhong W.-Y."/>
            <person name="Peng D.-H."/>
            <person name="Ahmad S."/>
            <person name="Lan S."/>
            <person name="Zhang J.-S."/>
            <person name="Tsai W.-C."/>
            <person name="Van De Peer Y."/>
            <person name="Liu Z.-J."/>
        </authorList>
    </citation>
    <scope>NUCLEOTIDE SEQUENCE</scope>
    <source>
        <strain evidence="3">CP</strain>
        <tissue evidence="3">Leaves</tissue>
    </source>
</reference>
<accession>A0AAV9CC11</accession>
<sequence length="703" mass="75339">MNRDYDLDLGVPEIMHTYELRKSGRGYHFRARDSRRKLVDELPDSDKGWAETPCANSRPSESSVKLEHVNAAFRINDRAFFRLLGWDNPNPSSTRRLRPRLTEIFEDPPHSSPVASPAAQEVRSHTSEGDSEEELRPLYKLGFGDPMVTESSSGGARHGSRLRRGLRGSPRSGEKSGSHSAGKSATSSEKRGSRPQLGMSSTDARPEDRPGPIASGSRSSDKRGLVLEVGSAQPGIVKEKGSAAVDPLAPSLPIDRSGTDPVVGSKTPSSEEKMARLAALRAEVDAQSGRIGQLPGSEKKRLSSASQASTLPSKKSKVAVASPIALSPQLMPSLTDTLASKGKEAASALRLPPPPLAVRDSGARPFVPAPRATSRPVQTTDSGLKDRDVALGLIRSVVLEKDRALAGAISIPEIGSILQSIAYQLGVYAGAVGPSYEQVVADVARAHRACEEERITREKIEANLRAAEEEHSRVVGRLKRECLELSQALDKERAERAQAVLEFERHSREVALDFEINVLQTVKDRLDPIEEKSREAALDAYDQGYRRGFQDGQEGVSAPGGERVTRPSSPSVPDPVGEDAGDDPVNLTTLPEHGGIPEQVTSFLGCDLTNIIDVDDFPSPGRRDNPAAQKPLAASVVGVKSESSEVAAGPESRCLQSDALQTTIGVEETPAASAHYPEGPSNALEDCTPSINRTSSSHVARES</sequence>
<feature type="region of interest" description="Disordered" evidence="2">
    <location>
        <begin position="105"/>
        <end position="318"/>
    </location>
</feature>
<evidence type="ECO:0000256" key="2">
    <source>
        <dbReference type="SAM" id="MobiDB-lite"/>
    </source>
</evidence>
<dbReference type="AlphaFoldDB" id="A0AAV9CC11"/>
<feature type="region of interest" description="Disordered" evidence="2">
    <location>
        <begin position="547"/>
        <end position="598"/>
    </location>
</feature>
<gene>
    <name evidence="3" type="ORF">QJS10_CPB20g01187</name>
</gene>
<protein>
    <submittedName>
        <fullName evidence="3">Uncharacterized protein</fullName>
    </submittedName>
</protein>
<evidence type="ECO:0000313" key="4">
    <source>
        <dbReference type="Proteomes" id="UP001180020"/>
    </source>
</evidence>
<comment type="caution">
    <text evidence="3">The sequence shown here is derived from an EMBL/GenBank/DDBJ whole genome shotgun (WGS) entry which is preliminary data.</text>
</comment>
<feature type="region of interest" description="Disordered" evidence="2">
    <location>
        <begin position="617"/>
        <end position="636"/>
    </location>
</feature>